<evidence type="ECO:0000313" key="4">
    <source>
        <dbReference type="Proteomes" id="UP000679312"/>
    </source>
</evidence>
<feature type="active site" description="Proton donor" evidence="2">
    <location>
        <position position="37"/>
    </location>
</feature>
<feature type="short sequence motif" description="HXTX 2" evidence="2">
    <location>
        <begin position="119"/>
        <end position="122"/>
    </location>
</feature>
<dbReference type="InterPro" id="IPR009097">
    <property type="entry name" value="Cyclic_Pdiesterase"/>
</dbReference>
<accession>A0ABD7EU84</accession>
<evidence type="ECO:0000313" key="3">
    <source>
        <dbReference type="EMBL" id="QWL64715.1"/>
    </source>
</evidence>
<dbReference type="EMBL" id="CP053881">
    <property type="protein sequence ID" value="QWL64715.1"/>
    <property type="molecule type" value="Genomic_DNA"/>
</dbReference>
<dbReference type="AlphaFoldDB" id="A0ABD7EU84"/>
<sequence length="190" mass="21337">MAKLFFALPVGELAPELISWRDQRPWPGQPVPQANLHLTLAFLGEADEVTTRRLIAAVERQHCPPLTIRLDETGWFSRAKAGWVGPKEWPNELTVLAKALRRHGEKLGLGNGEQGYRPHVTLSRKAGEAPATLPAPDFLLKADQFCLYESISTPDGVRYQPLACWPLRARAKDEGTRDEWDNEQARRANP</sequence>
<evidence type="ECO:0000256" key="1">
    <source>
        <dbReference type="ARBA" id="ARBA00022801"/>
    </source>
</evidence>
<dbReference type="GO" id="GO:0008664">
    <property type="term" value="F:RNA 2',3'-cyclic 3'-phosphodiesterase activity"/>
    <property type="evidence" value="ECO:0007669"/>
    <property type="project" value="UniProtKB-EC"/>
</dbReference>
<dbReference type="PANTHER" id="PTHR35561:SF1">
    <property type="entry name" value="RNA 2',3'-CYCLIC PHOSPHODIESTERASE"/>
    <property type="match status" value="1"/>
</dbReference>
<reference evidence="3 4" key="1">
    <citation type="journal article" date="2021" name="Front. Microbiol.">
        <title>Prevalence and Genetic Analysis of Chromosomal mcr-3/7 in Aeromonas From U.S. Animal-Derived Samples.</title>
        <authorList>
            <person name="Wang Y."/>
            <person name="Hou N."/>
            <person name="Rasooly R."/>
            <person name="Gu Y."/>
            <person name="He X."/>
        </authorList>
    </citation>
    <scope>NUCLEOTIDE SEQUENCE [LARGE SCALE GENOMIC DNA]</scope>
    <source>
        <strain evidence="3 4">4608</strain>
    </source>
</reference>
<comment type="catalytic activity">
    <reaction evidence="2">
        <text>a 3'-end 2',3'-cyclophospho-ribonucleotide-RNA + H2O = a 3'-end 2'-phospho-ribonucleotide-RNA + H(+)</text>
        <dbReference type="Rhea" id="RHEA:11828"/>
        <dbReference type="Rhea" id="RHEA-COMP:10464"/>
        <dbReference type="Rhea" id="RHEA-COMP:17353"/>
        <dbReference type="ChEBI" id="CHEBI:15377"/>
        <dbReference type="ChEBI" id="CHEBI:15378"/>
        <dbReference type="ChEBI" id="CHEBI:83064"/>
        <dbReference type="ChEBI" id="CHEBI:173113"/>
        <dbReference type="EC" id="3.1.4.58"/>
    </reaction>
</comment>
<dbReference type="Pfam" id="PF13563">
    <property type="entry name" value="2_5_RNA_ligase2"/>
    <property type="match status" value="1"/>
</dbReference>
<organism evidence="3 4">
    <name type="scientific">Aeromonas jandaei</name>
    <dbReference type="NCBI Taxonomy" id="650"/>
    <lineage>
        <taxon>Bacteria</taxon>
        <taxon>Pseudomonadati</taxon>
        <taxon>Pseudomonadota</taxon>
        <taxon>Gammaproteobacteria</taxon>
        <taxon>Aeromonadales</taxon>
        <taxon>Aeromonadaceae</taxon>
        <taxon>Aeromonas</taxon>
    </lineage>
</organism>
<name>A0ABD7EU84_AERJA</name>
<dbReference type="EC" id="3.1.4.58" evidence="2"/>
<dbReference type="Gene3D" id="3.90.1140.10">
    <property type="entry name" value="Cyclic phosphodiesterase"/>
    <property type="match status" value="1"/>
</dbReference>
<feature type="active site" description="Proton acceptor" evidence="2">
    <location>
        <position position="119"/>
    </location>
</feature>
<gene>
    <name evidence="3" type="primary">thpR</name>
    <name evidence="3" type="ORF">HQ399_18575</name>
</gene>
<feature type="short sequence motif" description="HXTX 1" evidence="2">
    <location>
        <begin position="37"/>
        <end position="40"/>
    </location>
</feature>
<dbReference type="RefSeq" id="WP_215803750.1">
    <property type="nucleotide sequence ID" value="NZ_CP053881.1"/>
</dbReference>
<dbReference type="NCBIfam" id="TIGR02258">
    <property type="entry name" value="2_5_ligase"/>
    <property type="match status" value="1"/>
</dbReference>
<dbReference type="HAMAP" id="MF_01940">
    <property type="entry name" value="RNA_CPDase"/>
    <property type="match status" value="1"/>
</dbReference>
<protein>
    <recommendedName>
        <fullName evidence="2">RNA 2',3'-cyclic phosphodiesterase</fullName>
        <shortName evidence="2">RNA 2',3'-CPDase</shortName>
        <ecNumber evidence="2">3.1.4.58</ecNumber>
    </recommendedName>
</protein>
<evidence type="ECO:0000256" key="2">
    <source>
        <dbReference type="HAMAP-Rule" id="MF_01940"/>
    </source>
</evidence>
<dbReference type="SUPFAM" id="SSF55144">
    <property type="entry name" value="LigT-like"/>
    <property type="match status" value="1"/>
</dbReference>
<dbReference type="InterPro" id="IPR004175">
    <property type="entry name" value="RNA_CPDase"/>
</dbReference>
<dbReference type="Proteomes" id="UP000679312">
    <property type="component" value="Chromosome"/>
</dbReference>
<dbReference type="PANTHER" id="PTHR35561">
    <property type="entry name" value="RNA 2',3'-CYCLIC PHOSPHODIESTERASE"/>
    <property type="match status" value="1"/>
</dbReference>
<comment type="function">
    <text evidence="2">Hydrolyzes RNA 2',3'-cyclic phosphodiester to an RNA 2'-phosphomonoester.</text>
</comment>
<proteinExistence type="inferred from homology"/>
<keyword evidence="1 2" id="KW-0378">Hydrolase</keyword>
<comment type="similarity">
    <text evidence="2">Belongs to the 2H phosphoesterase superfamily. ThpR family.</text>
</comment>